<dbReference type="Proteomes" id="UP000014254">
    <property type="component" value="Unassembled WGS sequence"/>
</dbReference>
<evidence type="ECO:0000313" key="2">
    <source>
        <dbReference type="Proteomes" id="UP000014254"/>
    </source>
</evidence>
<keyword evidence="2" id="KW-1185">Reference proteome</keyword>
<evidence type="ECO:0000313" key="1">
    <source>
        <dbReference type="EMBL" id="EPB85531.1"/>
    </source>
</evidence>
<dbReference type="VEuPathDB" id="FungiDB:HMPREF1544_07714"/>
<dbReference type="AlphaFoldDB" id="S2J5Y6"/>
<dbReference type="STRING" id="1220926.S2J5Y6"/>
<organism evidence="1 2">
    <name type="scientific">Mucor circinelloides f. circinelloides (strain 1006PhL)</name>
    <name type="common">Mucormycosis agent</name>
    <name type="synonym">Calyptromyces circinelloides</name>
    <dbReference type="NCBI Taxonomy" id="1220926"/>
    <lineage>
        <taxon>Eukaryota</taxon>
        <taxon>Fungi</taxon>
        <taxon>Fungi incertae sedis</taxon>
        <taxon>Mucoromycota</taxon>
        <taxon>Mucoromycotina</taxon>
        <taxon>Mucoromycetes</taxon>
        <taxon>Mucorales</taxon>
        <taxon>Mucorineae</taxon>
        <taxon>Mucoraceae</taxon>
        <taxon>Mucor</taxon>
    </lineage>
</organism>
<dbReference type="EMBL" id="KE124010">
    <property type="protein sequence ID" value="EPB85531.1"/>
    <property type="molecule type" value="Genomic_DNA"/>
</dbReference>
<accession>S2J5Y6</accession>
<protein>
    <submittedName>
        <fullName evidence="1">Uncharacterized protein</fullName>
    </submittedName>
</protein>
<dbReference type="OrthoDB" id="16729at2759"/>
<reference evidence="2" key="1">
    <citation type="submission" date="2013-05" db="EMBL/GenBank/DDBJ databases">
        <title>The Genome sequence of Mucor circinelloides f. circinelloides 1006PhL.</title>
        <authorList>
            <consortium name="The Broad Institute Genomics Platform"/>
            <person name="Cuomo C."/>
            <person name="Earl A."/>
            <person name="Findley K."/>
            <person name="Lee S.C."/>
            <person name="Walker B."/>
            <person name="Young S."/>
            <person name="Zeng Q."/>
            <person name="Gargeya S."/>
            <person name="Fitzgerald M."/>
            <person name="Haas B."/>
            <person name="Abouelleil A."/>
            <person name="Allen A.W."/>
            <person name="Alvarado L."/>
            <person name="Arachchi H.M."/>
            <person name="Berlin A.M."/>
            <person name="Chapman S.B."/>
            <person name="Gainer-Dewar J."/>
            <person name="Goldberg J."/>
            <person name="Griggs A."/>
            <person name="Gujja S."/>
            <person name="Hansen M."/>
            <person name="Howarth C."/>
            <person name="Imamovic A."/>
            <person name="Ireland A."/>
            <person name="Larimer J."/>
            <person name="McCowan C."/>
            <person name="Murphy C."/>
            <person name="Pearson M."/>
            <person name="Poon T.W."/>
            <person name="Priest M."/>
            <person name="Roberts A."/>
            <person name="Saif S."/>
            <person name="Shea T."/>
            <person name="Sisk P."/>
            <person name="Sykes S."/>
            <person name="Wortman J."/>
            <person name="Nusbaum C."/>
            <person name="Birren B."/>
        </authorList>
    </citation>
    <scope>NUCLEOTIDE SEQUENCE [LARGE SCALE GENOMIC DNA]</scope>
    <source>
        <strain evidence="2">1006PhL</strain>
    </source>
</reference>
<proteinExistence type="predicted"/>
<dbReference type="InParanoid" id="S2J5Y6"/>
<gene>
    <name evidence="1" type="ORF">HMPREF1544_07714</name>
</gene>
<sequence>MQRKGCNETLVQRVEALQKELDAIYKNNRFCYKVRRRIHVHNECNAHTKRLNPNTSTYTTER</sequence>
<name>S2J5Y6_MUCC1</name>